<protein>
    <recommendedName>
        <fullName evidence="2">C-5 cytosine-specific DNA methylase</fullName>
    </recommendedName>
</protein>
<evidence type="ECO:0008006" key="2">
    <source>
        <dbReference type="Google" id="ProtNLM"/>
    </source>
</evidence>
<accession>A0A1J5Q877</accession>
<dbReference type="AlphaFoldDB" id="A0A1J5Q877"/>
<gene>
    <name evidence="1" type="ORF">GALL_388840</name>
</gene>
<organism evidence="1">
    <name type="scientific">mine drainage metagenome</name>
    <dbReference type="NCBI Taxonomy" id="410659"/>
    <lineage>
        <taxon>unclassified sequences</taxon>
        <taxon>metagenomes</taxon>
        <taxon>ecological metagenomes</taxon>
    </lineage>
</organism>
<dbReference type="Gene3D" id="3.40.50.150">
    <property type="entry name" value="Vaccinia Virus protein VP39"/>
    <property type="match status" value="1"/>
</dbReference>
<name>A0A1J5Q877_9ZZZZ</name>
<sequence length="119" mass="12868">MSIITKEILHGHLFCGLGGGTAGFNDGEARVGNVRAMFRCVGGIDVNAAAIKDFKKLVGMPGTVLDMFDRAQYKAFHGIEPPVGWREATPDDIRRAMGNERPNIWFLSAPCKGFSGLLS</sequence>
<evidence type="ECO:0000313" key="1">
    <source>
        <dbReference type="EMBL" id="OIQ79378.1"/>
    </source>
</evidence>
<dbReference type="SUPFAM" id="SSF53335">
    <property type="entry name" value="S-adenosyl-L-methionine-dependent methyltransferases"/>
    <property type="match status" value="1"/>
</dbReference>
<proteinExistence type="predicted"/>
<dbReference type="InterPro" id="IPR029063">
    <property type="entry name" value="SAM-dependent_MTases_sf"/>
</dbReference>
<comment type="caution">
    <text evidence="1">The sequence shown here is derived from an EMBL/GenBank/DDBJ whole genome shotgun (WGS) entry which is preliminary data.</text>
</comment>
<reference evidence="1" key="1">
    <citation type="submission" date="2016-10" db="EMBL/GenBank/DDBJ databases">
        <title>Sequence of Gallionella enrichment culture.</title>
        <authorList>
            <person name="Poehlein A."/>
            <person name="Muehling M."/>
            <person name="Daniel R."/>
        </authorList>
    </citation>
    <scope>NUCLEOTIDE SEQUENCE</scope>
</reference>
<dbReference type="EMBL" id="MLJW01001225">
    <property type="protein sequence ID" value="OIQ79378.1"/>
    <property type="molecule type" value="Genomic_DNA"/>
</dbReference>